<organism evidence="1 2">
    <name type="scientific">Ramazzottius varieornatus</name>
    <name type="common">Water bear</name>
    <name type="synonym">Tardigrade</name>
    <dbReference type="NCBI Taxonomy" id="947166"/>
    <lineage>
        <taxon>Eukaryota</taxon>
        <taxon>Metazoa</taxon>
        <taxon>Ecdysozoa</taxon>
        <taxon>Tardigrada</taxon>
        <taxon>Eutardigrada</taxon>
        <taxon>Parachela</taxon>
        <taxon>Hypsibioidea</taxon>
        <taxon>Ramazzottiidae</taxon>
        <taxon>Ramazzottius</taxon>
    </lineage>
</organism>
<sequence length="117" mass="13073">MYQKLPGNEKTSRSTTSYRGELNLTFYRKQEYGHFLAANTLFGEEWFYVEMLADFAIFESKTTGESIDPAPTCHGSISGIVICSQLIKLAGDENHEICSWQNQSDTTHSGRTSPPVG</sequence>
<name>A0A1D1VFD0_RAMVA</name>
<keyword evidence="2" id="KW-1185">Reference proteome</keyword>
<gene>
    <name evidence="1" type="primary">RvY_09888-1</name>
    <name evidence="1" type="synonym">RvY_09888.1</name>
    <name evidence="1" type="ORF">RvY_09888</name>
</gene>
<reference evidence="1 2" key="1">
    <citation type="journal article" date="2016" name="Nat. Commun.">
        <title>Extremotolerant tardigrade genome and improved radiotolerance of human cultured cells by tardigrade-unique protein.</title>
        <authorList>
            <person name="Hashimoto T."/>
            <person name="Horikawa D.D."/>
            <person name="Saito Y."/>
            <person name="Kuwahara H."/>
            <person name="Kozuka-Hata H."/>
            <person name="Shin-I T."/>
            <person name="Minakuchi Y."/>
            <person name="Ohishi K."/>
            <person name="Motoyama A."/>
            <person name="Aizu T."/>
            <person name="Enomoto A."/>
            <person name="Kondo K."/>
            <person name="Tanaka S."/>
            <person name="Hara Y."/>
            <person name="Koshikawa S."/>
            <person name="Sagara H."/>
            <person name="Miura T."/>
            <person name="Yokobori S."/>
            <person name="Miyagawa K."/>
            <person name="Suzuki Y."/>
            <person name="Kubo T."/>
            <person name="Oyama M."/>
            <person name="Kohara Y."/>
            <person name="Fujiyama A."/>
            <person name="Arakawa K."/>
            <person name="Katayama T."/>
            <person name="Toyoda A."/>
            <person name="Kunieda T."/>
        </authorList>
    </citation>
    <scope>NUCLEOTIDE SEQUENCE [LARGE SCALE GENOMIC DNA]</scope>
    <source>
        <strain evidence="1 2">YOKOZUNA-1</strain>
    </source>
</reference>
<protein>
    <submittedName>
        <fullName evidence="1">Uncharacterized protein</fullName>
    </submittedName>
</protein>
<dbReference type="EMBL" id="BDGG01000005">
    <property type="protein sequence ID" value="GAU98792.1"/>
    <property type="molecule type" value="Genomic_DNA"/>
</dbReference>
<evidence type="ECO:0000313" key="1">
    <source>
        <dbReference type="EMBL" id="GAU98792.1"/>
    </source>
</evidence>
<dbReference type="Proteomes" id="UP000186922">
    <property type="component" value="Unassembled WGS sequence"/>
</dbReference>
<accession>A0A1D1VFD0</accession>
<comment type="caution">
    <text evidence="1">The sequence shown here is derived from an EMBL/GenBank/DDBJ whole genome shotgun (WGS) entry which is preliminary data.</text>
</comment>
<dbReference type="AlphaFoldDB" id="A0A1D1VFD0"/>
<evidence type="ECO:0000313" key="2">
    <source>
        <dbReference type="Proteomes" id="UP000186922"/>
    </source>
</evidence>
<proteinExistence type="predicted"/>